<protein>
    <submittedName>
        <fullName evidence="4">MutT/nudix family protein</fullName>
    </submittedName>
</protein>
<dbReference type="Gene3D" id="3.90.79.10">
    <property type="entry name" value="Nucleoside Triphosphate Pyrophosphohydrolase"/>
    <property type="match status" value="1"/>
</dbReference>
<dbReference type="InterPro" id="IPR000086">
    <property type="entry name" value="NUDIX_hydrolase_dom"/>
</dbReference>
<evidence type="ECO:0000256" key="2">
    <source>
        <dbReference type="ARBA" id="ARBA00022801"/>
    </source>
</evidence>
<gene>
    <name evidence="4" type="primary">nudJ</name>
    <name evidence="4" type="ORF">WL1483_2281</name>
</gene>
<comment type="cofactor">
    <cofactor evidence="1">
        <name>Mg(2+)</name>
        <dbReference type="ChEBI" id="CHEBI:18420"/>
    </cofactor>
</comment>
<dbReference type="PATRIC" id="fig|652.5.peg.1767"/>
<keyword evidence="2" id="KW-0378">Hydrolase</keyword>
<evidence type="ECO:0000259" key="3">
    <source>
        <dbReference type="PROSITE" id="PS51462"/>
    </source>
</evidence>
<dbReference type="SUPFAM" id="SSF55811">
    <property type="entry name" value="Nudix"/>
    <property type="match status" value="1"/>
</dbReference>
<dbReference type="Proteomes" id="UP000058114">
    <property type="component" value="Chromosome"/>
</dbReference>
<evidence type="ECO:0000313" key="4">
    <source>
        <dbReference type="EMBL" id="ALP41700.1"/>
    </source>
</evidence>
<dbReference type="RefSeq" id="WP_060585498.1">
    <property type="nucleotide sequence ID" value="NZ_CP013067.1"/>
</dbReference>
<dbReference type="InterPro" id="IPR020084">
    <property type="entry name" value="NUDIX_hydrolase_CS"/>
</dbReference>
<dbReference type="GO" id="GO:0016787">
    <property type="term" value="F:hydrolase activity"/>
    <property type="evidence" value="ECO:0007669"/>
    <property type="project" value="UniProtKB-KW"/>
</dbReference>
<reference evidence="4 5" key="2">
    <citation type="journal article" date="2016" name="Genome Announc.">
        <title>Complete Genome Sequence of the Highly Virulent Aeromonas schubertii Strain WL1483, Isolated from Diseased Snakehead Fish (Channa argus) in China.</title>
        <authorList>
            <person name="Liu L."/>
            <person name="Li N."/>
            <person name="Zhang D."/>
            <person name="Fu X."/>
            <person name="Shi C."/>
            <person name="Lin Q."/>
            <person name="Hao G."/>
        </authorList>
    </citation>
    <scope>NUCLEOTIDE SEQUENCE [LARGE SCALE GENOMIC DNA]</scope>
    <source>
        <strain evidence="4 5">WL1483</strain>
    </source>
</reference>
<dbReference type="PANTHER" id="PTHR43222:SF11">
    <property type="entry name" value="PHOSPHATASE NUDJ"/>
    <property type="match status" value="1"/>
</dbReference>
<proteinExistence type="predicted"/>
<reference evidence="5" key="1">
    <citation type="submission" date="2015-10" db="EMBL/GenBank/DDBJ databases">
        <title>Complete Genome Sequence of Aeromonas schubertii strain WL1483.</title>
        <authorList>
            <person name="Liu L."/>
        </authorList>
    </citation>
    <scope>NUCLEOTIDE SEQUENCE [LARGE SCALE GENOMIC DNA]</scope>
    <source>
        <strain evidence="5">WL1483</strain>
    </source>
</reference>
<sequence>METRLTVAALLHWQGRFLMVEEEIEGERRFNQPAGHVEEGETLIEAVCRELREESGLVASPGAWLGASLFRPRDGAATFVRFAFIFELENPPGDHHPEDPDGDVLACHWWSIGELAAHRGALRSPLVWQTVENYLAGTRLPLQALQAHL</sequence>
<accession>A0A0S2SJ25</accession>
<name>A0A0S2SJ25_9GAMM</name>
<dbReference type="PROSITE" id="PS00893">
    <property type="entry name" value="NUDIX_BOX"/>
    <property type="match status" value="1"/>
</dbReference>
<evidence type="ECO:0000256" key="1">
    <source>
        <dbReference type="ARBA" id="ARBA00001946"/>
    </source>
</evidence>
<dbReference type="KEGG" id="asr:WL1483_2281"/>
<feature type="domain" description="Nudix hydrolase" evidence="3">
    <location>
        <begin position="2"/>
        <end position="135"/>
    </location>
</feature>
<dbReference type="PROSITE" id="PS51462">
    <property type="entry name" value="NUDIX"/>
    <property type="match status" value="1"/>
</dbReference>
<dbReference type="InterPro" id="IPR015797">
    <property type="entry name" value="NUDIX_hydrolase-like_dom_sf"/>
</dbReference>
<evidence type="ECO:0000313" key="5">
    <source>
        <dbReference type="Proteomes" id="UP000058114"/>
    </source>
</evidence>
<dbReference type="PANTHER" id="PTHR43222">
    <property type="entry name" value="NUDIX HYDROLASE 23"/>
    <property type="match status" value="1"/>
</dbReference>
<dbReference type="Pfam" id="PF00293">
    <property type="entry name" value="NUDIX"/>
    <property type="match status" value="1"/>
</dbReference>
<organism evidence="4 5">
    <name type="scientific">Aeromonas schubertii</name>
    <dbReference type="NCBI Taxonomy" id="652"/>
    <lineage>
        <taxon>Bacteria</taxon>
        <taxon>Pseudomonadati</taxon>
        <taxon>Pseudomonadota</taxon>
        <taxon>Gammaproteobacteria</taxon>
        <taxon>Aeromonadales</taxon>
        <taxon>Aeromonadaceae</taxon>
        <taxon>Aeromonas</taxon>
    </lineage>
</organism>
<dbReference type="EMBL" id="CP013067">
    <property type="protein sequence ID" value="ALP41700.1"/>
    <property type="molecule type" value="Genomic_DNA"/>
</dbReference>
<dbReference type="AlphaFoldDB" id="A0A0S2SJ25"/>